<feature type="region of interest" description="Disordered" evidence="1">
    <location>
        <begin position="1"/>
        <end position="24"/>
    </location>
</feature>
<evidence type="ECO:0000256" key="1">
    <source>
        <dbReference type="SAM" id="MobiDB-lite"/>
    </source>
</evidence>
<organism evidence="2 3">
    <name type="scientific">Bacillus subtilis subsp. subtilis</name>
    <dbReference type="NCBI Taxonomy" id="135461"/>
    <lineage>
        <taxon>Bacteria</taxon>
        <taxon>Bacillati</taxon>
        <taxon>Bacillota</taxon>
        <taxon>Bacilli</taxon>
        <taxon>Bacillales</taxon>
        <taxon>Bacillaceae</taxon>
        <taxon>Bacillus</taxon>
    </lineage>
</organism>
<feature type="compositionally biased region" description="Polar residues" evidence="1">
    <location>
        <begin position="1"/>
        <end position="14"/>
    </location>
</feature>
<dbReference type="Gene3D" id="3.90.320.10">
    <property type="match status" value="1"/>
</dbReference>
<reference evidence="2 3" key="1">
    <citation type="submission" date="2014-11" db="EMBL/GenBank/DDBJ databases">
        <title>Draft Genome Sequences of Nine Bacillus subtilis Strains that Form Spores with High Heat-Resistance.</title>
        <authorList>
            <person name="Krawcyk A.O."/>
            <person name="Berendsen E.M."/>
            <person name="de Jong A."/>
            <person name="Holsappel S."/>
            <person name="Eijlander R.T."/>
            <person name="Wells-Bennik M."/>
            <person name="Kuipers O.P."/>
        </authorList>
    </citation>
    <scope>NUCLEOTIDE SEQUENCE [LARGE SCALE GENOMIC DNA]</scope>
    <source>
        <strain evidence="2 3">B4067</strain>
    </source>
</reference>
<dbReference type="InterPro" id="IPR011604">
    <property type="entry name" value="PDDEXK-like_dom_sf"/>
</dbReference>
<dbReference type="EMBL" id="JSXS01000125">
    <property type="protein sequence ID" value="KIL30373.1"/>
    <property type="molecule type" value="Genomic_DNA"/>
</dbReference>
<dbReference type="Proteomes" id="UP000031970">
    <property type="component" value="Unassembled WGS sequence"/>
</dbReference>
<sequence length="353" mass="40324">MTNPNARSAANSLRAQLAPAPSEPTTYAQQIADELIEYLNEWHSLPETWDNDLDARIHRWYADAPKVFPKKPYFSPSSANACPRELYHKAIGSPKDETRKPPYQGRWTRIGTAIGDMIQRDLLFMEKHFEKKTGRPCPFSFERNEDGTPVFEDFAKRNHKIEHAGKTFHLYGTCDGIMRYVTEDGEVLRVGLEIKSKQTSAARTSFYSLKKPDEKHVKQCVAYAEMYGVDLYVILYVNASKKAWEYEEGEFEKSPDIRAFGLEIGREEIDVLLDRFVEIQNSIDDGKPMAVDLNGWTFNGYKTAIAQSLTAAELEAIRDKVSRVKRSNVFDSTKRQYAGALEFIEKVRKGEAV</sequence>
<accession>A0ABD3ZSC7</accession>
<dbReference type="AlphaFoldDB" id="A0ABD3ZSC7"/>
<dbReference type="RefSeq" id="WP_041056636.1">
    <property type="nucleotide sequence ID" value="NZ_JSXS01000125.1"/>
</dbReference>
<gene>
    <name evidence="2" type="ORF">B4067_1307</name>
</gene>
<name>A0ABD3ZSC7_BACIU</name>
<protein>
    <recommendedName>
        <fullName evidence="4">YqaJ viral recombinase domain-containing protein</fullName>
    </recommendedName>
</protein>
<evidence type="ECO:0000313" key="2">
    <source>
        <dbReference type="EMBL" id="KIL30373.1"/>
    </source>
</evidence>
<evidence type="ECO:0000313" key="3">
    <source>
        <dbReference type="Proteomes" id="UP000031970"/>
    </source>
</evidence>
<evidence type="ECO:0008006" key="4">
    <source>
        <dbReference type="Google" id="ProtNLM"/>
    </source>
</evidence>
<comment type="caution">
    <text evidence="2">The sequence shown here is derived from an EMBL/GenBank/DDBJ whole genome shotgun (WGS) entry which is preliminary data.</text>
</comment>
<proteinExistence type="predicted"/>